<dbReference type="Proteomes" id="UP000444316">
    <property type="component" value="Unassembled WGS sequence"/>
</dbReference>
<evidence type="ECO:0000256" key="1">
    <source>
        <dbReference type="SAM" id="Phobius"/>
    </source>
</evidence>
<dbReference type="RefSeq" id="WP_161033404.1">
    <property type="nucleotide sequence ID" value="NZ_WWCL01000001.1"/>
</dbReference>
<organism evidence="2 3">
    <name type="scientific">Duganella fentianensis</name>
    <dbReference type="NCBI Taxonomy" id="2692177"/>
    <lineage>
        <taxon>Bacteria</taxon>
        <taxon>Pseudomonadati</taxon>
        <taxon>Pseudomonadota</taxon>
        <taxon>Betaproteobacteria</taxon>
        <taxon>Burkholderiales</taxon>
        <taxon>Oxalobacteraceae</taxon>
        <taxon>Telluria group</taxon>
        <taxon>Duganella</taxon>
    </lineage>
</organism>
<protein>
    <submittedName>
        <fullName evidence="2">Uncharacterized protein</fullName>
    </submittedName>
</protein>
<keyword evidence="3" id="KW-1185">Reference proteome</keyword>
<evidence type="ECO:0000313" key="2">
    <source>
        <dbReference type="EMBL" id="MYN43533.1"/>
    </source>
</evidence>
<evidence type="ECO:0000313" key="3">
    <source>
        <dbReference type="Proteomes" id="UP000444316"/>
    </source>
</evidence>
<accession>A0A845HRF1</accession>
<feature type="transmembrane region" description="Helical" evidence="1">
    <location>
        <begin position="20"/>
        <end position="42"/>
    </location>
</feature>
<keyword evidence="1" id="KW-0812">Transmembrane</keyword>
<dbReference type="AlphaFoldDB" id="A0A845HRF1"/>
<sequence length="143" mass="15544">MAEHKVSSKVFAAGDLAPPPFLLFWLAGWTLGGLYVLATVLWQLAGREAVSVTASALIHRIEIFGIGIDRSYDTSHIRHLRATEALASPYWYQRTMLPPLSGSGAGQVAFDYGGRTIRFGTSLDRAEASLLVASLLPHLPRPL</sequence>
<reference evidence="2" key="1">
    <citation type="submission" date="2019-12" db="EMBL/GenBank/DDBJ databases">
        <title>Novel species isolated from a subtropical stream in China.</title>
        <authorList>
            <person name="Lu H."/>
        </authorList>
    </citation>
    <scope>NUCLEOTIDE SEQUENCE [LARGE SCALE GENOMIC DNA]</scope>
    <source>
        <strain evidence="2">FT93W</strain>
    </source>
</reference>
<dbReference type="EMBL" id="WWCL01000001">
    <property type="protein sequence ID" value="MYN43533.1"/>
    <property type="molecule type" value="Genomic_DNA"/>
</dbReference>
<comment type="caution">
    <text evidence="2">The sequence shown here is derived from an EMBL/GenBank/DDBJ whole genome shotgun (WGS) entry which is preliminary data.</text>
</comment>
<keyword evidence="1" id="KW-0472">Membrane</keyword>
<name>A0A845HRF1_9BURK</name>
<proteinExistence type="predicted"/>
<keyword evidence="1" id="KW-1133">Transmembrane helix</keyword>
<gene>
    <name evidence="2" type="ORF">GTP23_00445</name>
</gene>